<dbReference type="InterPro" id="IPR027905">
    <property type="entry name" value="CFAP95"/>
</dbReference>
<protein>
    <submittedName>
        <fullName evidence="1">Uncharacterized protein</fullName>
    </submittedName>
</protein>
<organism evidence="1 2">
    <name type="scientific">Octopus vulgaris</name>
    <name type="common">Common octopus</name>
    <dbReference type="NCBI Taxonomy" id="6645"/>
    <lineage>
        <taxon>Eukaryota</taxon>
        <taxon>Metazoa</taxon>
        <taxon>Spiralia</taxon>
        <taxon>Lophotrochozoa</taxon>
        <taxon>Mollusca</taxon>
        <taxon>Cephalopoda</taxon>
        <taxon>Coleoidea</taxon>
        <taxon>Octopodiformes</taxon>
        <taxon>Octopoda</taxon>
        <taxon>Incirrata</taxon>
        <taxon>Octopodidae</taxon>
        <taxon>Octopus</taxon>
    </lineage>
</organism>
<reference evidence="1" key="1">
    <citation type="submission" date="2023-08" db="EMBL/GenBank/DDBJ databases">
        <authorList>
            <person name="Alioto T."/>
            <person name="Alioto T."/>
            <person name="Gomez Garrido J."/>
        </authorList>
    </citation>
    <scope>NUCLEOTIDE SEQUENCE</scope>
</reference>
<evidence type="ECO:0000313" key="2">
    <source>
        <dbReference type="Proteomes" id="UP001162480"/>
    </source>
</evidence>
<dbReference type="GO" id="GO:0005886">
    <property type="term" value="C:plasma membrane"/>
    <property type="evidence" value="ECO:0007669"/>
    <property type="project" value="TreeGrafter"/>
</dbReference>
<accession>A0AA36BYK1</accession>
<dbReference type="PANTHER" id="PTHR35069">
    <property type="entry name" value="PROTEIN C9ORF135"/>
    <property type="match status" value="1"/>
</dbReference>
<dbReference type="AlphaFoldDB" id="A0AA36BYK1"/>
<proteinExistence type="predicted"/>
<dbReference type="Proteomes" id="UP001162480">
    <property type="component" value="Chromosome 28"/>
</dbReference>
<dbReference type="EMBL" id="OX597841">
    <property type="protein sequence ID" value="CAI9743071.1"/>
    <property type="molecule type" value="Genomic_DNA"/>
</dbReference>
<sequence length="200" mass="23435">MTGYEEDDFINSAKLMEYSPYVLQSSWDKTRMGFPKDYDIKQPGNISVHRSAYKRLGTDDLEFPKTSYQEQCQQLALNPFCEQLSRPAPMMNESSFAYLPWQRDTGAPEEGFGSLLPHHSKPHPKNYFQTFYNINYASPFSYDPQPSKTNLEYLTEHRKCHSQFTDTADYRRHNLNTWQNDSGIYAKPRKPKEKTLEGFM</sequence>
<keyword evidence="2" id="KW-1185">Reference proteome</keyword>
<gene>
    <name evidence="1" type="ORF">OCTVUL_1B008212</name>
</gene>
<dbReference type="PANTHER" id="PTHR35069:SF1">
    <property type="entry name" value="CILIA- AND FLAGELLA-ASSOCIATED PROTEIN 95"/>
    <property type="match status" value="1"/>
</dbReference>
<evidence type="ECO:0000313" key="1">
    <source>
        <dbReference type="EMBL" id="CAI9743071.1"/>
    </source>
</evidence>
<dbReference type="Pfam" id="PF15139">
    <property type="entry name" value="CFAP95"/>
    <property type="match status" value="1"/>
</dbReference>
<name>A0AA36BYK1_OCTVU</name>